<accession>A0A5B7IBG6</accession>
<gene>
    <name evidence="1" type="ORF">E2C01_073359</name>
</gene>
<evidence type="ECO:0000313" key="2">
    <source>
        <dbReference type="Proteomes" id="UP000324222"/>
    </source>
</evidence>
<name>A0A5B7IBG6_PORTR</name>
<dbReference type="Proteomes" id="UP000324222">
    <property type="component" value="Unassembled WGS sequence"/>
</dbReference>
<keyword evidence="2" id="KW-1185">Reference proteome</keyword>
<reference evidence="1 2" key="1">
    <citation type="submission" date="2019-05" db="EMBL/GenBank/DDBJ databases">
        <title>Another draft genome of Portunus trituberculatus and its Hox gene families provides insights of decapod evolution.</title>
        <authorList>
            <person name="Jeong J.-H."/>
            <person name="Song I."/>
            <person name="Kim S."/>
            <person name="Choi T."/>
            <person name="Kim D."/>
            <person name="Ryu S."/>
            <person name="Kim W."/>
        </authorList>
    </citation>
    <scope>NUCLEOTIDE SEQUENCE [LARGE SCALE GENOMIC DNA]</scope>
    <source>
        <tissue evidence="1">Muscle</tissue>
    </source>
</reference>
<evidence type="ECO:0000313" key="1">
    <source>
        <dbReference type="EMBL" id="MPC78857.1"/>
    </source>
</evidence>
<dbReference type="AlphaFoldDB" id="A0A5B7IBG6"/>
<organism evidence="1 2">
    <name type="scientific">Portunus trituberculatus</name>
    <name type="common">Swimming crab</name>
    <name type="synonym">Neptunus trituberculatus</name>
    <dbReference type="NCBI Taxonomy" id="210409"/>
    <lineage>
        <taxon>Eukaryota</taxon>
        <taxon>Metazoa</taxon>
        <taxon>Ecdysozoa</taxon>
        <taxon>Arthropoda</taxon>
        <taxon>Crustacea</taxon>
        <taxon>Multicrustacea</taxon>
        <taxon>Malacostraca</taxon>
        <taxon>Eumalacostraca</taxon>
        <taxon>Eucarida</taxon>
        <taxon>Decapoda</taxon>
        <taxon>Pleocyemata</taxon>
        <taxon>Brachyura</taxon>
        <taxon>Eubrachyura</taxon>
        <taxon>Portunoidea</taxon>
        <taxon>Portunidae</taxon>
        <taxon>Portuninae</taxon>
        <taxon>Portunus</taxon>
    </lineage>
</organism>
<protein>
    <submittedName>
        <fullName evidence="1">Uncharacterized protein</fullName>
    </submittedName>
</protein>
<proteinExistence type="predicted"/>
<sequence>MASGRPFEKVTVNILHEDGSRTLKYPDPVTLKLEYDPHGLSCKVRQGESERESEGEGVDGPLFVCLEFSLGDF</sequence>
<dbReference type="EMBL" id="VSRR010049547">
    <property type="protein sequence ID" value="MPC78857.1"/>
    <property type="molecule type" value="Genomic_DNA"/>
</dbReference>
<comment type="caution">
    <text evidence="1">The sequence shown here is derived from an EMBL/GenBank/DDBJ whole genome shotgun (WGS) entry which is preliminary data.</text>
</comment>
<dbReference type="OrthoDB" id="7848332at2759"/>